<dbReference type="InterPro" id="IPR036291">
    <property type="entry name" value="NAD(P)-bd_dom_sf"/>
</dbReference>
<dbReference type="EMBL" id="JAGSND010000005">
    <property type="protein sequence ID" value="MBR0597981.1"/>
    <property type="molecule type" value="Genomic_DNA"/>
</dbReference>
<dbReference type="Pfam" id="PF02800">
    <property type="entry name" value="Gp_dh_C"/>
    <property type="match status" value="1"/>
</dbReference>
<accession>A0A8J7W090</accession>
<reference evidence="4" key="2">
    <citation type="submission" date="2021-04" db="EMBL/GenBank/DDBJ databases">
        <authorList>
            <person name="Liu J."/>
        </authorList>
    </citation>
    <scope>NUCLEOTIDE SEQUENCE</scope>
    <source>
        <strain evidence="4">BAD-6</strain>
    </source>
</reference>
<dbReference type="Pfam" id="PF00044">
    <property type="entry name" value="Gp_dh_N"/>
    <property type="match status" value="1"/>
</dbReference>
<name>A0A8J7W090_9FIRM</name>
<dbReference type="Gene3D" id="3.40.50.720">
    <property type="entry name" value="NAD(P)-binding Rossmann-like Domain"/>
    <property type="match status" value="1"/>
</dbReference>
<dbReference type="InterPro" id="IPR020831">
    <property type="entry name" value="GlycerAld/Erythrose_P_DH"/>
</dbReference>
<dbReference type="InterPro" id="IPR020829">
    <property type="entry name" value="GlycerAld_3-P_DH_cat"/>
</dbReference>
<keyword evidence="1" id="KW-0560">Oxidoreductase</keyword>
<dbReference type="InterPro" id="IPR020828">
    <property type="entry name" value="GlycerAld_3-P_DH_NAD(P)-bd"/>
</dbReference>
<dbReference type="Gene3D" id="3.30.360.10">
    <property type="entry name" value="Dihydrodipicolinate Reductase, domain 2"/>
    <property type="match status" value="1"/>
</dbReference>
<dbReference type="PROSITE" id="PS00071">
    <property type="entry name" value="GAPDH"/>
    <property type="match status" value="1"/>
</dbReference>
<evidence type="ECO:0000256" key="1">
    <source>
        <dbReference type="ARBA" id="ARBA00023002"/>
    </source>
</evidence>
<dbReference type="InterPro" id="IPR020830">
    <property type="entry name" value="GlycerAld_3-P_DH_AS"/>
</dbReference>
<comment type="caution">
    <text evidence="4">The sequence shown here is derived from an EMBL/GenBank/DDBJ whole genome shotgun (WGS) entry which is preliminary data.</text>
</comment>
<evidence type="ECO:0000259" key="3">
    <source>
        <dbReference type="SMART" id="SM00846"/>
    </source>
</evidence>
<evidence type="ECO:0000256" key="2">
    <source>
        <dbReference type="RuleBase" id="RU000397"/>
    </source>
</evidence>
<dbReference type="SUPFAM" id="SSF55347">
    <property type="entry name" value="Glyceraldehyde-3-phosphate dehydrogenase-like, C-terminal domain"/>
    <property type="match status" value="1"/>
</dbReference>
<gene>
    <name evidence="4" type="ORF">KCX82_08860</name>
</gene>
<dbReference type="PRINTS" id="PR00078">
    <property type="entry name" value="G3PDHDRGNASE"/>
</dbReference>
<proteinExistence type="inferred from homology"/>
<dbReference type="RefSeq" id="WP_227018115.1">
    <property type="nucleotide sequence ID" value="NZ_JAGSND010000005.1"/>
</dbReference>
<evidence type="ECO:0000313" key="5">
    <source>
        <dbReference type="Proteomes" id="UP000675664"/>
    </source>
</evidence>
<organism evidence="4 5">
    <name type="scientific">Sinanaerobacter chloroacetimidivorans</name>
    <dbReference type="NCBI Taxonomy" id="2818044"/>
    <lineage>
        <taxon>Bacteria</taxon>
        <taxon>Bacillati</taxon>
        <taxon>Bacillota</taxon>
        <taxon>Clostridia</taxon>
        <taxon>Peptostreptococcales</taxon>
        <taxon>Anaerovoracaceae</taxon>
        <taxon>Sinanaerobacter</taxon>
    </lineage>
</organism>
<reference evidence="4" key="1">
    <citation type="submission" date="2021-04" db="EMBL/GenBank/DDBJ databases">
        <title>Sinoanaerobacter chloroacetimidivorans sp. nov., an obligate anaerobic bacterium isolated from anaerobic sludge.</title>
        <authorList>
            <person name="Bao Y."/>
        </authorList>
    </citation>
    <scope>NUCLEOTIDE SEQUENCE</scope>
    <source>
        <strain evidence="4">BAD-6</strain>
    </source>
</reference>
<feature type="domain" description="Glyceraldehyde 3-phosphate dehydrogenase NAD(P) binding" evidence="3">
    <location>
        <begin position="9"/>
        <end position="193"/>
    </location>
</feature>
<dbReference type="GO" id="GO:0051287">
    <property type="term" value="F:NAD binding"/>
    <property type="evidence" value="ECO:0007669"/>
    <property type="project" value="InterPro"/>
</dbReference>
<dbReference type="GO" id="GO:0016620">
    <property type="term" value="F:oxidoreductase activity, acting on the aldehyde or oxo group of donors, NAD or NADP as acceptor"/>
    <property type="evidence" value="ECO:0007669"/>
    <property type="project" value="InterPro"/>
</dbReference>
<evidence type="ECO:0000313" key="4">
    <source>
        <dbReference type="EMBL" id="MBR0597981.1"/>
    </source>
</evidence>
<keyword evidence="5" id="KW-1185">Reference proteome</keyword>
<dbReference type="Proteomes" id="UP000675664">
    <property type="component" value="Unassembled WGS sequence"/>
</dbReference>
<dbReference type="PANTHER" id="PTHR43148">
    <property type="entry name" value="GLYCERALDEHYDE-3-PHOSPHATE DEHYDROGENASE 2"/>
    <property type="match status" value="1"/>
</dbReference>
<dbReference type="SUPFAM" id="SSF51735">
    <property type="entry name" value="NAD(P)-binding Rossmann-fold domains"/>
    <property type="match status" value="1"/>
</dbReference>
<sequence length="417" mass="46193">METQLKNKRMLGINGIGRIGKLTLWNHLNLRHFDGIVINAGREVGRNPEDILQYLKTDSTYGSIDQFLYGHSGKQCEVRILDKSENLFQMNGCTVKVLTSERNPRNISWAREGVRLVIDCTGVFLDPTLPADHPKGSLRGHLEAGAEKVILSAPFKMKDSSQKIPADSAMLVYGVNHSSYDPVKHHIISAASCTTTALAHMMKPLLETEETSKIITASMSTVHAATNNQSILDGPPKSGTKDLRRNRSVFNNIIPTSTGAAIALEEILPEIKEIGFMADSIRVPTSTVSLISLNITFRSIVSENGVAIINKDFLNDIYRKASEGAQKDFLFFSELQNVSSDLMGCQAAVIIEGHENHTRTGFMALDAELLQHYGINTTQDINFPVTHAKIFGWYDNEFGCYVNCLGKLTKYMDKNMI</sequence>
<protein>
    <recommendedName>
        <fullName evidence="3">Glyceraldehyde 3-phosphate dehydrogenase NAD(P) binding domain-containing protein</fullName>
    </recommendedName>
</protein>
<dbReference type="SMART" id="SM00846">
    <property type="entry name" value="Gp_dh_N"/>
    <property type="match status" value="1"/>
</dbReference>
<dbReference type="AlphaFoldDB" id="A0A8J7W090"/>
<comment type="similarity">
    <text evidence="2">Belongs to the glyceraldehyde-3-phosphate dehydrogenase family.</text>
</comment>